<feature type="chain" id="PRO_5002421136" description="beta-N-acetylhexosaminidase" evidence="7">
    <location>
        <begin position="38"/>
        <end position="449"/>
    </location>
</feature>
<dbReference type="KEGG" id="pri:PRIO_3276"/>
<dbReference type="PANTHER" id="PTHR30480:SF13">
    <property type="entry name" value="BETA-HEXOSAMINIDASE"/>
    <property type="match status" value="1"/>
</dbReference>
<organism evidence="9 10">
    <name type="scientific">Paenibacillus riograndensis SBR5</name>
    <dbReference type="NCBI Taxonomy" id="1073571"/>
    <lineage>
        <taxon>Bacteria</taxon>
        <taxon>Bacillati</taxon>
        <taxon>Bacillota</taxon>
        <taxon>Bacilli</taxon>
        <taxon>Bacillales</taxon>
        <taxon>Paenibacillaceae</taxon>
        <taxon>Paenibacillus</taxon>
        <taxon>Paenibacillus sonchi group</taxon>
    </lineage>
</organism>
<dbReference type="GO" id="GO:0009254">
    <property type="term" value="P:peptidoglycan turnover"/>
    <property type="evidence" value="ECO:0007669"/>
    <property type="project" value="TreeGrafter"/>
</dbReference>
<dbReference type="SUPFAM" id="SSF51445">
    <property type="entry name" value="(Trans)glycosidases"/>
    <property type="match status" value="1"/>
</dbReference>
<evidence type="ECO:0000256" key="3">
    <source>
        <dbReference type="ARBA" id="ARBA00012663"/>
    </source>
</evidence>
<keyword evidence="5" id="KW-0326">Glycosidase</keyword>
<dbReference type="HOGENOM" id="CLU_008392_0_3_9"/>
<protein>
    <recommendedName>
        <fullName evidence="3">beta-N-acetylhexosaminidase</fullName>
        <ecNumber evidence="3">3.2.1.52</ecNumber>
    </recommendedName>
</protein>
<dbReference type="InterPro" id="IPR017853">
    <property type="entry name" value="GH"/>
</dbReference>
<dbReference type="PROSITE" id="PS51257">
    <property type="entry name" value="PROKAR_LIPOPROTEIN"/>
    <property type="match status" value="1"/>
</dbReference>
<dbReference type="GO" id="GO:0004563">
    <property type="term" value="F:beta-N-acetylhexosaminidase activity"/>
    <property type="evidence" value="ECO:0007669"/>
    <property type="project" value="UniProtKB-EC"/>
</dbReference>
<dbReference type="Proteomes" id="UP000033163">
    <property type="component" value="Chromosome I"/>
</dbReference>
<dbReference type="PATRIC" id="fig|1073571.4.peg.3499"/>
<dbReference type="AlphaFoldDB" id="A0A0E4HDX1"/>
<evidence type="ECO:0000313" key="10">
    <source>
        <dbReference type="Proteomes" id="UP000033163"/>
    </source>
</evidence>
<dbReference type="NCBIfam" id="NF003740">
    <property type="entry name" value="PRK05337.1"/>
    <property type="match status" value="1"/>
</dbReference>
<feature type="compositionally biased region" description="Low complexity" evidence="6">
    <location>
        <begin position="38"/>
        <end position="78"/>
    </location>
</feature>
<feature type="region of interest" description="Disordered" evidence="6">
    <location>
        <begin position="38"/>
        <end position="83"/>
    </location>
</feature>
<dbReference type="GO" id="GO:0005975">
    <property type="term" value="P:carbohydrate metabolic process"/>
    <property type="evidence" value="ECO:0007669"/>
    <property type="project" value="InterPro"/>
</dbReference>
<accession>A0A0E4HDX1</accession>
<dbReference type="InterPro" id="IPR036962">
    <property type="entry name" value="Glyco_hydro_3_N_sf"/>
</dbReference>
<dbReference type="PANTHER" id="PTHR30480">
    <property type="entry name" value="BETA-HEXOSAMINIDASE-RELATED"/>
    <property type="match status" value="1"/>
</dbReference>
<evidence type="ECO:0000256" key="5">
    <source>
        <dbReference type="ARBA" id="ARBA00023295"/>
    </source>
</evidence>
<reference evidence="10" key="1">
    <citation type="submission" date="2015-03" db="EMBL/GenBank/DDBJ databases">
        <authorList>
            <person name="Wibberg D."/>
        </authorList>
    </citation>
    <scope>NUCLEOTIDE SEQUENCE [LARGE SCALE GENOMIC DNA]</scope>
</reference>
<dbReference type="EMBL" id="LN831776">
    <property type="protein sequence ID" value="CQR55679.1"/>
    <property type="molecule type" value="Genomic_DNA"/>
</dbReference>
<sequence>MSGVKPLKKMKNLYYSILNLLALILLLLLATGCNSNAATPSRTAAPAPSPATGAAPEQPAGPSSSPEASLPPAAESGPVPSQEVDALTRKIAGMTLEEKIGQMLLVGIDGTTLEAEAKRVITDDKVGGIILYADNIKDLKGMVNLINALKKSNTTNPVPLFMSVDQEGGKVSRMPKEYASIPSNGKVGNSSDSDAAGTMGKLLAREVRAGGFNMNFAPVLDINSNPDNPVIGDRSFGSTASIVSKLGIAEMKGIESEGVVPVVKHFPGHGDTSVDSHLELPVVNKTAPQLAKLEWLPFQAAFKEKADAVMVAHILFPHIDPDYPASLSRIIIGDQLRGDMGYQGVVITDDLTMGAIMKHFDLGAAAVETVDAGSDILLIAHGYENEQLARKALLQSVRGGTLDESRINESVYRILALKQKYRLTDKPVPVPDLAELNNEIKIWRSNLSK</sequence>
<gene>
    <name evidence="9" type="ORF">PRIO_3276</name>
</gene>
<evidence type="ECO:0000256" key="7">
    <source>
        <dbReference type="SAM" id="SignalP"/>
    </source>
</evidence>
<evidence type="ECO:0000313" key="9">
    <source>
        <dbReference type="EMBL" id="CQR55679.1"/>
    </source>
</evidence>
<dbReference type="RefSeq" id="WP_231869915.1">
    <property type="nucleotide sequence ID" value="NZ_LN831776.1"/>
</dbReference>
<evidence type="ECO:0000259" key="8">
    <source>
        <dbReference type="Pfam" id="PF00933"/>
    </source>
</evidence>
<name>A0A0E4HDX1_9BACL</name>
<feature type="signal peptide" evidence="7">
    <location>
        <begin position="1"/>
        <end position="37"/>
    </location>
</feature>
<dbReference type="STRING" id="483937.AMQ84_28415"/>
<dbReference type="InterPro" id="IPR050226">
    <property type="entry name" value="NagZ_Beta-hexosaminidase"/>
</dbReference>
<dbReference type="InterPro" id="IPR001764">
    <property type="entry name" value="Glyco_hydro_3_N"/>
</dbReference>
<keyword evidence="7" id="KW-0732">Signal</keyword>
<comment type="catalytic activity">
    <reaction evidence="1">
        <text>Hydrolysis of terminal non-reducing N-acetyl-D-hexosamine residues in N-acetyl-beta-D-hexosaminides.</text>
        <dbReference type="EC" id="3.2.1.52"/>
    </reaction>
</comment>
<dbReference type="EC" id="3.2.1.52" evidence="3"/>
<feature type="domain" description="Glycoside hydrolase family 3 N-terminal" evidence="8">
    <location>
        <begin position="95"/>
        <end position="416"/>
    </location>
</feature>
<evidence type="ECO:0000256" key="1">
    <source>
        <dbReference type="ARBA" id="ARBA00001231"/>
    </source>
</evidence>
<dbReference type="Pfam" id="PF00933">
    <property type="entry name" value="Glyco_hydro_3"/>
    <property type="match status" value="1"/>
</dbReference>
<keyword evidence="4 9" id="KW-0378">Hydrolase</keyword>
<evidence type="ECO:0000256" key="2">
    <source>
        <dbReference type="ARBA" id="ARBA00005336"/>
    </source>
</evidence>
<comment type="similarity">
    <text evidence="2">Belongs to the glycosyl hydrolase 3 family.</text>
</comment>
<proteinExistence type="inferred from homology"/>
<dbReference type="Gene3D" id="3.20.20.300">
    <property type="entry name" value="Glycoside hydrolase, family 3, N-terminal domain"/>
    <property type="match status" value="1"/>
</dbReference>
<evidence type="ECO:0000256" key="4">
    <source>
        <dbReference type="ARBA" id="ARBA00022801"/>
    </source>
</evidence>
<evidence type="ECO:0000256" key="6">
    <source>
        <dbReference type="SAM" id="MobiDB-lite"/>
    </source>
</evidence>